<dbReference type="eggNOG" id="arCOG00135">
    <property type="taxonomic scope" value="Archaea"/>
</dbReference>
<evidence type="ECO:0000256" key="1">
    <source>
        <dbReference type="ARBA" id="ARBA00004651"/>
    </source>
</evidence>
<feature type="domain" description="Major facilitator superfamily (MFS) profile" evidence="7">
    <location>
        <begin position="1"/>
        <end position="391"/>
    </location>
</feature>
<dbReference type="AlphaFoldDB" id="B5I9L9"/>
<accession>B5I9L9</accession>
<dbReference type="GO" id="GO:0022857">
    <property type="term" value="F:transmembrane transporter activity"/>
    <property type="evidence" value="ECO:0007669"/>
    <property type="project" value="InterPro"/>
</dbReference>
<dbReference type="OrthoDB" id="117970at2157"/>
<dbReference type="KEGG" id="abi:Aboo_0698"/>
<organism evidence="8 9">
    <name type="scientific">Aciduliprofundum boonei (strain DSM 19572 / T469)</name>
    <dbReference type="NCBI Taxonomy" id="439481"/>
    <lineage>
        <taxon>Archaea</taxon>
        <taxon>Methanobacteriati</taxon>
        <taxon>Thermoplasmatota</taxon>
        <taxon>DHVE2 group</taxon>
        <taxon>Candidatus Aciduliprofundum</taxon>
    </lineage>
</organism>
<keyword evidence="4" id="KW-0812">Transmembrane</keyword>
<keyword evidence="9" id="KW-1185">Reference proteome</keyword>
<evidence type="ECO:0000259" key="7">
    <source>
        <dbReference type="PROSITE" id="PS50850"/>
    </source>
</evidence>
<name>B5I9L9_ACIB4</name>
<evidence type="ECO:0000256" key="6">
    <source>
        <dbReference type="ARBA" id="ARBA00023136"/>
    </source>
</evidence>
<dbReference type="Gene3D" id="1.20.1250.20">
    <property type="entry name" value="MFS general substrate transporter like domains"/>
    <property type="match status" value="1"/>
</dbReference>
<dbReference type="Proteomes" id="UP000001400">
    <property type="component" value="Chromosome"/>
</dbReference>
<dbReference type="HOGENOM" id="CLU_034180_16_1_2"/>
<dbReference type="SUPFAM" id="SSF103473">
    <property type="entry name" value="MFS general substrate transporter"/>
    <property type="match status" value="1"/>
</dbReference>
<keyword evidence="5" id="KW-1133">Transmembrane helix</keyword>
<evidence type="ECO:0000313" key="8">
    <source>
        <dbReference type="EMBL" id="ADD08509.1"/>
    </source>
</evidence>
<keyword evidence="6" id="KW-0472">Membrane</keyword>
<dbReference type="InterPro" id="IPR020846">
    <property type="entry name" value="MFS_dom"/>
</dbReference>
<evidence type="ECO:0000256" key="5">
    <source>
        <dbReference type="ARBA" id="ARBA00022989"/>
    </source>
</evidence>
<evidence type="ECO:0000256" key="4">
    <source>
        <dbReference type="ARBA" id="ARBA00022692"/>
    </source>
</evidence>
<dbReference type="CDD" id="cd06173">
    <property type="entry name" value="MFS_MefA_like"/>
    <property type="match status" value="1"/>
</dbReference>
<proteinExistence type="predicted"/>
<dbReference type="InterPro" id="IPR010290">
    <property type="entry name" value="TM_effector"/>
</dbReference>
<reference evidence="8" key="1">
    <citation type="submission" date="2010-02" db="EMBL/GenBank/DDBJ databases">
        <title>Complete sequence of Aciduliprofundum boonei T469.</title>
        <authorList>
            <consortium name="US DOE Joint Genome Institute"/>
            <person name="Lucas S."/>
            <person name="Copeland A."/>
            <person name="Lapidus A."/>
            <person name="Cheng J.-F."/>
            <person name="Bruce D."/>
            <person name="Goodwin L."/>
            <person name="Pitluck S."/>
            <person name="Saunders E."/>
            <person name="Detter J.C."/>
            <person name="Han C."/>
            <person name="Tapia R."/>
            <person name="Land M."/>
            <person name="Hauser L."/>
            <person name="Kyrpides N."/>
            <person name="Mikhailova N."/>
            <person name="Flores G."/>
            <person name="Reysenbach A.-L."/>
            <person name="Woyke T."/>
        </authorList>
    </citation>
    <scope>NUCLEOTIDE SEQUENCE</scope>
    <source>
        <strain evidence="8">T469</strain>
    </source>
</reference>
<keyword evidence="3" id="KW-1003">Cell membrane</keyword>
<dbReference type="PROSITE" id="PS50850">
    <property type="entry name" value="MFS"/>
    <property type="match status" value="1"/>
</dbReference>
<sequence>MGIVLKNRNFLKLWIGQIVSNIGDEVAFFGLGVLVVFSWKGTALDLSIVMASSSLPVLLFGPFVGVFVDRWNKQLTMIAADLIRAFLALFFIFCTSVIQLAIVVFLLATVSRFFYPARASIIPEIMKEENLVEANSFSQMTYMLSVILGPVIATPMIYILGYTWIFIFDSSSYVFSAIMISLMIYEHKARKEMKKPLEELIDGLKYIWNNPTVRLLILIFSIVMLFVGGLNVAFSIYIRDVVHMGVGGYGALEVLFGIGTVVGSISTGFLAGRFSPGKMVLTGILGIGIMILILGILPTPWVALIFGGFMIGYFVGYLNAPATAIFQKAIKEEFRGRVFSAQGAIIQGATLISIVVIGLLINYFGIIPIILFSSSVLIFLSIALIFSKASKVLNEGE</sequence>
<dbReference type="InterPro" id="IPR036259">
    <property type="entry name" value="MFS_trans_sf"/>
</dbReference>
<dbReference type="PANTHER" id="PTHR43266:SF2">
    <property type="entry name" value="MAJOR FACILITATOR SUPERFAMILY (MFS) PROFILE DOMAIN-CONTAINING PROTEIN"/>
    <property type="match status" value="1"/>
</dbReference>
<dbReference type="EMBL" id="CP001941">
    <property type="protein sequence ID" value="ADD08509.1"/>
    <property type="molecule type" value="Genomic_DNA"/>
</dbReference>
<dbReference type="PANTHER" id="PTHR43266">
    <property type="entry name" value="MACROLIDE-EFFLUX PROTEIN"/>
    <property type="match status" value="1"/>
</dbReference>
<keyword evidence="2" id="KW-0813">Transport</keyword>
<dbReference type="Pfam" id="PF05977">
    <property type="entry name" value="MFS_3"/>
    <property type="match status" value="1"/>
</dbReference>
<dbReference type="GO" id="GO:0005886">
    <property type="term" value="C:plasma membrane"/>
    <property type="evidence" value="ECO:0007669"/>
    <property type="project" value="UniProtKB-SubCell"/>
</dbReference>
<evidence type="ECO:0000313" key="9">
    <source>
        <dbReference type="Proteomes" id="UP000001400"/>
    </source>
</evidence>
<gene>
    <name evidence="8" type="ordered locus">Aboo_0698</name>
</gene>
<dbReference type="STRING" id="439481.Aboo_0698"/>
<comment type="subcellular location">
    <subcellularLocation>
        <location evidence="1">Cell membrane</location>
        <topology evidence="1">Multi-pass membrane protein</topology>
    </subcellularLocation>
</comment>
<evidence type="ECO:0000256" key="3">
    <source>
        <dbReference type="ARBA" id="ARBA00022475"/>
    </source>
</evidence>
<protein>
    <submittedName>
        <fullName evidence="8">Major facilitator superfamily MFS_1</fullName>
    </submittedName>
</protein>
<evidence type="ECO:0000256" key="2">
    <source>
        <dbReference type="ARBA" id="ARBA00022448"/>
    </source>
</evidence>